<reference evidence="1" key="1">
    <citation type="submission" date="2014-09" db="EMBL/GenBank/DDBJ databases">
        <authorList>
            <person name="Magalhaes I.L.F."/>
            <person name="Oliveira U."/>
            <person name="Santos F.R."/>
            <person name="Vidigal T.H.D.A."/>
            <person name="Brescovit A.D."/>
            <person name="Santos A.J."/>
        </authorList>
    </citation>
    <scope>NUCLEOTIDE SEQUENCE</scope>
    <source>
        <tissue evidence="1">Shoot tissue taken approximately 20 cm above the soil surface</tissue>
    </source>
</reference>
<sequence length="33" mass="3951">MNINKPRGQSHHSNNYYSAQMQELHQFSFKQIS</sequence>
<dbReference type="AlphaFoldDB" id="A0A0A9B3H2"/>
<organism evidence="1">
    <name type="scientific">Arundo donax</name>
    <name type="common">Giant reed</name>
    <name type="synonym">Donax arundinaceus</name>
    <dbReference type="NCBI Taxonomy" id="35708"/>
    <lineage>
        <taxon>Eukaryota</taxon>
        <taxon>Viridiplantae</taxon>
        <taxon>Streptophyta</taxon>
        <taxon>Embryophyta</taxon>
        <taxon>Tracheophyta</taxon>
        <taxon>Spermatophyta</taxon>
        <taxon>Magnoliopsida</taxon>
        <taxon>Liliopsida</taxon>
        <taxon>Poales</taxon>
        <taxon>Poaceae</taxon>
        <taxon>PACMAD clade</taxon>
        <taxon>Arundinoideae</taxon>
        <taxon>Arundineae</taxon>
        <taxon>Arundo</taxon>
    </lineage>
</organism>
<reference evidence="1" key="2">
    <citation type="journal article" date="2015" name="Data Brief">
        <title>Shoot transcriptome of the giant reed, Arundo donax.</title>
        <authorList>
            <person name="Barrero R.A."/>
            <person name="Guerrero F.D."/>
            <person name="Moolhuijzen P."/>
            <person name="Goolsby J.A."/>
            <person name="Tidwell J."/>
            <person name="Bellgard S.E."/>
            <person name="Bellgard M.I."/>
        </authorList>
    </citation>
    <scope>NUCLEOTIDE SEQUENCE</scope>
    <source>
        <tissue evidence="1">Shoot tissue taken approximately 20 cm above the soil surface</tissue>
    </source>
</reference>
<dbReference type="EMBL" id="GBRH01241227">
    <property type="protein sequence ID" value="JAD56668.1"/>
    <property type="molecule type" value="Transcribed_RNA"/>
</dbReference>
<proteinExistence type="predicted"/>
<protein>
    <submittedName>
        <fullName evidence="1">Uncharacterized protein</fullName>
    </submittedName>
</protein>
<evidence type="ECO:0000313" key="1">
    <source>
        <dbReference type="EMBL" id="JAD56668.1"/>
    </source>
</evidence>
<accession>A0A0A9B3H2</accession>
<name>A0A0A9B3H2_ARUDO</name>